<sequence length="24" mass="2598">METWPRVGPRGMIVALLMGIASLV</sequence>
<reference evidence="1" key="1">
    <citation type="submission" date="2014-11" db="EMBL/GenBank/DDBJ databases">
        <authorList>
            <person name="Amaro Gonzalez C."/>
        </authorList>
    </citation>
    <scope>NUCLEOTIDE SEQUENCE</scope>
</reference>
<dbReference type="EMBL" id="GBXM01064437">
    <property type="protein sequence ID" value="JAH44140.1"/>
    <property type="molecule type" value="Transcribed_RNA"/>
</dbReference>
<protein>
    <submittedName>
        <fullName evidence="1">Uncharacterized protein</fullName>
    </submittedName>
</protein>
<evidence type="ECO:0000313" key="1">
    <source>
        <dbReference type="EMBL" id="JAH44140.1"/>
    </source>
</evidence>
<organism evidence="1">
    <name type="scientific">Anguilla anguilla</name>
    <name type="common">European freshwater eel</name>
    <name type="synonym">Muraena anguilla</name>
    <dbReference type="NCBI Taxonomy" id="7936"/>
    <lineage>
        <taxon>Eukaryota</taxon>
        <taxon>Metazoa</taxon>
        <taxon>Chordata</taxon>
        <taxon>Craniata</taxon>
        <taxon>Vertebrata</taxon>
        <taxon>Euteleostomi</taxon>
        <taxon>Actinopterygii</taxon>
        <taxon>Neopterygii</taxon>
        <taxon>Teleostei</taxon>
        <taxon>Anguilliformes</taxon>
        <taxon>Anguillidae</taxon>
        <taxon>Anguilla</taxon>
    </lineage>
</organism>
<accession>A0A0E9STZ8</accession>
<reference evidence="1" key="2">
    <citation type="journal article" date="2015" name="Fish Shellfish Immunol.">
        <title>Early steps in the European eel (Anguilla anguilla)-Vibrio vulnificus interaction in the gills: Role of the RtxA13 toxin.</title>
        <authorList>
            <person name="Callol A."/>
            <person name="Pajuelo D."/>
            <person name="Ebbesson L."/>
            <person name="Teles M."/>
            <person name="MacKenzie S."/>
            <person name="Amaro C."/>
        </authorList>
    </citation>
    <scope>NUCLEOTIDE SEQUENCE</scope>
</reference>
<name>A0A0E9STZ8_ANGAN</name>
<dbReference type="AlphaFoldDB" id="A0A0E9STZ8"/>
<proteinExistence type="predicted"/>